<keyword evidence="8" id="KW-0548">Nucleotidyltransferase</keyword>
<keyword evidence="15" id="KW-0347">Helicase</keyword>
<dbReference type="InterPro" id="IPR049912">
    <property type="entry name" value="CRESS_DNA_REP"/>
</dbReference>
<evidence type="ECO:0000256" key="4">
    <source>
        <dbReference type="ARBA" id="ARBA00008545"/>
    </source>
</evidence>
<proteinExistence type="inferred from homology"/>
<dbReference type="GO" id="GO:0042025">
    <property type="term" value="C:host cell nucleus"/>
    <property type="evidence" value="ECO:0007669"/>
    <property type="project" value="UniProtKB-SubCell"/>
</dbReference>
<evidence type="ECO:0000256" key="3">
    <source>
        <dbReference type="ARBA" id="ARBA00004147"/>
    </source>
</evidence>
<accession>G1D7G0</accession>
<evidence type="ECO:0000256" key="15">
    <source>
        <dbReference type="ARBA" id="ARBA00022806"/>
    </source>
</evidence>
<keyword evidence="16" id="KW-0067">ATP-binding</keyword>
<dbReference type="InterPro" id="IPR000605">
    <property type="entry name" value="Helicase_SF3_ssDNA/RNA_vir"/>
</dbReference>
<evidence type="ECO:0000256" key="5">
    <source>
        <dbReference type="ARBA" id="ARBA00014531"/>
    </source>
</evidence>
<keyword evidence="12" id="KW-0547">Nucleotide-binding</keyword>
<comment type="catalytic activity">
    <reaction evidence="22">
        <text>ATP + H2O = ADP + phosphate + H(+)</text>
        <dbReference type="Rhea" id="RHEA:13065"/>
        <dbReference type="ChEBI" id="CHEBI:15377"/>
        <dbReference type="ChEBI" id="CHEBI:15378"/>
        <dbReference type="ChEBI" id="CHEBI:30616"/>
        <dbReference type="ChEBI" id="CHEBI:43474"/>
        <dbReference type="ChEBI" id="CHEBI:456216"/>
    </reaction>
</comment>
<reference evidence="24 25" key="1">
    <citation type="journal article" date="2011" name="J. Gen. Virol.">
        <title>Genetic diversity of novel circular ssDNA viruses in bats in China.</title>
        <authorList>
            <person name="Ge X."/>
            <person name="Li J."/>
            <person name="Peng C."/>
            <person name="Wu L."/>
            <person name="Yang X."/>
            <person name="Wu Y."/>
            <person name="Zhang Y."/>
            <person name="Shi Z."/>
        </authorList>
    </citation>
    <scope>NUCLEOTIDE SEQUENCE [LARGE SCALE GENOMIC DNA]</scope>
    <source>
        <strain evidence="24">YN-BtCV-1</strain>
    </source>
</reference>
<dbReference type="Gene3D" id="3.40.1310.20">
    <property type="match status" value="1"/>
</dbReference>
<feature type="domain" description="CRESS-DNA virus Rep endonuclease" evidence="23">
    <location>
        <begin position="3"/>
        <end position="98"/>
    </location>
</feature>
<keyword evidence="7" id="KW-0808">Transferase</keyword>
<dbReference type="Pfam" id="PF00910">
    <property type="entry name" value="RNA_helicase"/>
    <property type="match status" value="1"/>
</dbReference>
<dbReference type="PROSITE" id="PS52020">
    <property type="entry name" value="CRESS_DNA_REP"/>
    <property type="match status" value="1"/>
</dbReference>
<dbReference type="SUPFAM" id="SSF52540">
    <property type="entry name" value="P-loop containing nucleoside triphosphate hydrolases"/>
    <property type="match status" value="1"/>
</dbReference>
<evidence type="ECO:0000256" key="18">
    <source>
        <dbReference type="ARBA" id="ARBA00023125"/>
    </source>
</evidence>
<evidence type="ECO:0000256" key="12">
    <source>
        <dbReference type="ARBA" id="ARBA00022741"/>
    </source>
</evidence>
<dbReference type="GO" id="GO:0003677">
    <property type="term" value="F:DNA binding"/>
    <property type="evidence" value="ECO:0007669"/>
    <property type="project" value="UniProtKB-KW"/>
</dbReference>
<evidence type="ECO:0000256" key="9">
    <source>
        <dbReference type="ARBA" id="ARBA00022705"/>
    </source>
</evidence>
<keyword evidence="10" id="KW-0540">Nuclease</keyword>
<keyword evidence="6" id="KW-1048">Host nucleus</keyword>
<name>G1D7G0_9CIRC</name>
<evidence type="ECO:0000256" key="2">
    <source>
        <dbReference type="ARBA" id="ARBA00001946"/>
    </source>
</evidence>
<evidence type="ECO:0000256" key="11">
    <source>
        <dbReference type="ARBA" id="ARBA00022723"/>
    </source>
</evidence>
<keyword evidence="14" id="KW-0378">Hydrolase</keyword>
<dbReference type="GO" id="GO:0046872">
    <property type="term" value="F:metal ion binding"/>
    <property type="evidence" value="ECO:0007669"/>
    <property type="project" value="UniProtKB-KW"/>
</dbReference>
<evidence type="ECO:0000313" key="25">
    <source>
        <dbReference type="Proteomes" id="UP000123930"/>
    </source>
</evidence>
<keyword evidence="13" id="KW-0255">Endonuclease</keyword>
<evidence type="ECO:0000259" key="23">
    <source>
        <dbReference type="PROSITE" id="PS52020"/>
    </source>
</evidence>
<keyword evidence="25" id="KW-1185">Reference proteome</keyword>
<dbReference type="GO" id="GO:0016787">
    <property type="term" value="F:hydrolase activity"/>
    <property type="evidence" value="ECO:0007669"/>
    <property type="project" value="UniProtKB-KW"/>
</dbReference>
<evidence type="ECO:0000256" key="14">
    <source>
        <dbReference type="ARBA" id="ARBA00022801"/>
    </source>
</evidence>
<evidence type="ECO:0000256" key="22">
    <source>
        <dbReference type="ARBA" id="ARBA00049360"/>
    </source>
</evidence>
<comment type="cofactor">
    <cofactor evidence="2">
        <name>Mg(2+)</name>
        <dbReference type="ChEBI" id="CHEBI:18420"/>
    </cofactor>
</comment>
<dbReference type="Proteomes" id="UP000123930">
    <property type="component" value="Segment"/>
</dbReference>
<sequence length="267" mass="30837">MPCLQARYWLLTIPYEHFTPYLPPNCAYIKGQLEQGSNTSYLHWQLVVYFSQKKSLNYVKLIFGDGIHCEPSKSKAAEEYVWKEDTSIPGTQFELGKNSIKRDSTKDWDLIVKHAREGDFASIPGDVLVRCYGNLKKIRVDSLQPESIVREIYVYYGRTGAGKSRRAWEEATLSAYPKDPNTKFWDGYAGQECVVIDEFRGAISISHLLRWLDRYPVIVEIKGSSCVFKAKKIWITSNLSPDDWYPDLDAETKSALRRRFTEVVHFN</sequence>
<evidence type="ECO:0000256" key="10">
    <source>
        <dbReference type="ARBA" id="ARBA00022722"/>
    </source>
</evidence>
<dbReference type="GO" id="GO:0016779">
    <property type="term" value="F:nucleotidyltransferase activity"/>
    <property type="evidence" value="ECO:0007669"/>
    <property type="project" value="UniProtKB-KW"/>
</dbReference>
<evidence type="ECO:0000256" key="21">
    <source>
        <dbReference type="ARBA" id="ARBA00032243"/>
    </source>
</evidence>
<dbReference type="GO" id="GO:0003724">
    <property type="term" value="F:RNA helicase activity"/>
    <property type="evidence" value="ECO:0007669"/>
    <property type="project" value="InterPro"/>
</dbReference>
<evidence type="ECO:0000256" key="1">
    <source>
        <dbReference type="ARBA" id="ARBA00001936"/>
    </source>
</evidence>
<evidence type="ECO:0000256" key="6">
    <source>
        <dbReference type="ARBA" id="ARBA00022562"/>
    </source>
</evidence>
<dbReference type="GO" id="GO:0006260">
    <property type="term" value="P:DNA replication"/>
    <property type="evidence" value="ECO:0007669"/>
    <property type="project" value="UniProtKB-KW"/>
</dbReference>
<comment type="cofactor">
    <cofactor evidence="1">
        <name>Mn(2+)</name>
        <dbReference type="ChEBI" id="CHEBI:29035"/>
    </cofactor>
</comment>
<dbReference type="InterPro" id="IPR027417">
    <property type="entry name" value="P-loop_NTPase"/>
</dbReference>
<dbReference type="GO" id="GO:0004519">
    <property type="term" value="F:endonuclease activity"/>
    <property type="evidence" value="ECO:0007669"/>
    <property type="project" value="UniProtKB-KW"/>
</dbReference>
<evidence type="ECO:0000313" key="24">
    <source>
        <dbReference type="EMBL" id="AEL87784.1"/>
    </source>
</evidence>
<comment type="subcellular location">
    <subcellularLocation>
        <location evidence="3">Host nucleus</location>
    </subcellularLocation>
</comment>
<evidence type="ECO:0000256" key="20">
    <source>
        <dbReference type="ARBA" id="ARBA00030754"/>
    </source>
</evidence>
<evidence type="ECO:0000256" key="13">
    <source>
        <dbReference type="ARBA" id="ARBA00022759"/>
    </source>
</evidence>
<dbReference type="GO" id="GO:0005524">
    <property type="term" value="F:ATP binding"/>
    <property type="evidence" value="ECO:0007669"/>
    <property type="project" value="UniProtKB-KW"/>
</dbReference>
<keyword evidence="11" id="KW-0479">Metal-binding</keyword>
<keyword evidence="9" id="KW-0235">DNA replication</keyword>
<dbReference type="EMBL" id="JF938078">
    <property type="protein sequence ID" value="AEL87784.1"/>
    <property type="molecule type" value="Genomic_DNA"/>
</dbReference>
<evidence type="ECO:0000256" key="16">
    <source>
        <dbReference type="ARBA" id="ARBA00022840"/>
    </source>
</evidence>
<keyword evidence="19" id="KW-0511">Multifunctional enzyme</keyword>
<comment type="similarity">
    <text evidence="4">Belongs to the nanoviruses/circoviruses replication-associated protein family.</text>
</comment>
<evidence type="ECO:0000256" key="7">
    <source>
        <dbReference type="ARBA" id="ARBA00022679"/>
    </source>
</evidence>
<keyword evidence="18" id="KW-0238">DNA-binding</keyword>
<dbReference type="GO" id="GO:0003723">
    <property type="term" value="F:RNA binding"/>
    <property type="evidence" value="ECO:0007669"/>
    <property type="project" value="InterPro"/>
</dbReference>
<evidence type="ECO:0000256" key="17">
    <source>
        <dbReference type="ARBA" id="ARBA00023124"/>
    </source>
</evidence>
<keyword evidence="17" id="KW-0190">Covalent protein-DNA linkage</keyword>
<protein>
    <recommendedName>
        <fullName evidence="5">Replication-associated protein</fullName>
    </recommendedName>
    <alternativeName>
        <fullName evidence="20">ATP-dependent helicase Rep</fullName>
    </alternativeName>
    <alternativeName>
        <fullName evidence="21">RepP</fullName>
    </alternativeName>
</protein>
<evidence type="ECO:0000256" key="8">
    <source>
        <dbReference type="ARBA" id="ARBA00022695"/>
    </source>
</evidence>
<evidence type="ECO:0000256" key="19">
    <source>
        <dbReference type="ARBA" id="ARBA00023268"/>
    </source>
</evidence>
<organism evidence="24 25">
    <name type="scientific">Bat circovirus ZS/China/2011</name>
    <dbReference type="NCBI Taxonomy" id="1072162"/>
    <lineage>
        <taxon>Viruses</taxon>
        <taxon>Monodnaviria</taxon>
        <taxon>Shotokuvirae</taxon>
        <taxon>Cressdnaviricota</taxon>
        <taxon>Arfiviricetes</taxon>
        <taxon>Cirlivirales</taxon>
        <taxon>Circoviridae</taxon>
        <taxon>Cyclovirus</taxon>
        <taxon>Cyclovirus vazka</taxon>
        <taxon>Dragonfly associated cyclovirus 4</taxon>
    </lineage>
</organism>